<evidence type="ECO:0000256" key="1">
    <source>
        <dbReference type="SAM" id="Phobius"/>
    </source>
</evidence>
<dbReference type="EMBL" id="CP054051">
    <property type="protein sequence ID" value="QKJ26418.1"/>
    <property type="molecule type" value="Genomic_DNA"/>
</dbReference>
<evidence type="ECO:0000313" key="5">
    <source>
        <dbReference type="Proteomes" id="UP000509513"/>
    </source>
</evidence>
<name>A0A5J6RI33_9BACT</name>
<evidence type="ECO:0000313" key="2">
    <source>
        <dbReference type="EMBL" id="QKJ26418.1"/>
    </source>
</evidence>
<dbReference type="AlphaFoldDB" id="A0A5J6RI33"/>
<evidence type="ECO:0000313" key="3">
    <source>
        <dbReference type="EMBL" id="TLT01906.1"/>
    </source>
</evidence>
<reference evidence="3 4" key="1">
    <citation type="submission" date="2019-05" db="EMBL/GenBank/DDBJ databases">
        <title>Arcobacter cibarius and Arcobacter thereius providing challenges in identification an antibiotic susceptibility and Quinolone resistance.</title>
        <authorList>
            <person name="Busch A."/>
            <person name="Hanel I."/>
            <person name="Hotzel H."/>
            <person name="Tomaso H."/>
        </authorList>
    </citation>
    <scope>NUCLEOTIDE SEQUENCE [LARGE SCALE GENOMIC DNA]</scope>
    <source>
        <strain evidence="3 4">16CS0831-2</strain>
    </source>
</reference>
<reference evidence="2 5" key="2">
    <citation type="submission" date="2020-05" db="EMBL/GenBank/DDBJ databases">
        <title>Complete genome sequencing of Campylobacter and Arcobacter type strains.</title>
        <authorList>
            <person name="Miller W.G."/>
            <person name="Yee E."/>
        </authorList>
    </citation>
    <scope>NUCLEOTIDE SEQUENCE [LARGE SCALE GENOMIC DNA]</scope>
    <source>
        <strain evidence="2 5">LMG 21996</strain>
    </source>
</reference>
<gene>
    <name evidence="2" type="ORF">ACBT_0454</name>
    <name evidence="3" type="ORF">FE247_00620</name>
</gene>
<keyword evidence="4" id="KW-1185">Reference proteome</keyword>
<keyword evidence="1" id="KW-0472">Membrane</keyword>
<dbReference type="EMBL" id="VBUC01000001">
    <property type="protein sequence ID" value="TLT01906.1"/>
    <property type="molecule type" value="Genomic_DNA"/>
</dbReference>
<dbReference type="OrthoDB" id="5334091at2"/>
<keyword evidence="1" id="KW-0812">Transmembrane</keyword>
<dbReference type="KEGG" id="acib:ACBT_0454"/>
<dbReference type="Proteomes" id="UP000509513">
    <property type="component" value="Chromosome"/>
</dbReference>
<dbReference type="STRING" id="1442598.GCA_000522465_01571"/>
<proteinExistence type="predicted"/>
<sequence length="159" mass="18158">MSEFFNNFSTLIIFLHVLSAIIWIGGMIVIRFAVHYSMQAIEEPKIKLGRTLENLKRFFSMVIPSIVILLITAITMILALEFKNGELYKFVVIKEIIWTIMSIIFVVIYVKREKAQNAFNNGDFLTAKNQLNPLAKYLIPTNIILGLLALVLGIRLRGL</sequence>
<evidence type="ECO:0000313" key="4">
    <source>
        <dbReference type="Proteomes" id="UP000305417"/>
    </source>
</evidence>
<feature type="transmembrane region" description="Helical" evidence="1">
    <location>
        <begin position="12"/>
        <end position="34"/>
    </location>
</feature>
<feature type="transmembrane region" description="Helical" evidence="1">
    <location>
        <begin position="55"/>
        <end position="79"/>
    </location>
</feature>
<dbReference type="RefSeq" id="WP_024775650.1">
    <property type="nucleotide sequence ID" value="NZ_CP043857.1"/>
</dbReference>
<dbReference type="Proteomes" id="UP000305417">
    <property type="component" value="Unassembled WGS sequence"/>
</dbReference>
<protein>
    <submittedName>
        <fullName evidence="2">Putative membrane protein</fullName>
    </submittedName>
</protein>
<feature type="transmembrane region" description="Helical" evidence="1">
    <location>
        <begin position="137"/>
        <end position="156"/>
    </location>
</feature>
<accession>A0A5J6RI33</accession>
<organism evidence="2 5">
    <name type="scientific">Aliarcobacter cibarius</name>
    <dbReference type="NCBI Taxonomy" id="255507"/>
    <lineage>
        <taxon>Bacteria</taxon>
        <taxon>Pseudomonadati</taxon>
        <taxon>Campylobacterota</taxon>
        <taxon>Epsilonproteobacteria</taxon>
        <taxon>Campylobacterales</taxon>
        <taxon>Arcobacteraceae</taxon>
        <taxon>Aliarcobacter</taxon>
    </lineage>
</organism>
<feature type="transmembrane region" description="Helical" evidence="1">
    <location>
        <begin position="91"/>
        <end position="110"/>
    </location>
</feature>
<keyword evidence="1" id="KW-1133">Transmembrane helix</keyword>